<dbReference type="AlphaFoldDB" id="A0A5N5D320"/>
<feature type="chain" id="PRO_5024865886" description="Six-bladed beta-propeller-like protein" evidence="1">
    <location>
        <begin position="24"/>
        <end position="358"/>
    </location>
</feature>
<gene>
    <name evidence="2" type="ORF">DBV05_g9533</name>
</gene>
<evidence type="ECO:0000256" key="1">
    <source>
        <dbReference type="SAM" id="SignalP"/>
    </source>
</evidence>
<organism evidence="2 3">
    <name type="scientific">Lasiodiplodia theobromae</name>
    <dbReference type="NCBI Taxonomy" id="45133"/>
    <lineage>
        <taxon>Eukaryota</taxon>
        <taxon>Fungi</taxon>
        <taxon>Dikarya</taxon>
        <taxon>Ascomycota</taxon>
        <taxon>Pezizomycotina</taxon>
        <taxon>Dothideomycetes</taxon>
        <taxon>Dothideomycetes incertae sedis</taxon>
        <taxon>Botryosphaeriales</taxon>
        <taxon>Botryosphaeriaceae</taxon>
        <taxon>Lasiodiplodia</taxon>
    </lineage>
</organism>
<dbReference type="Proteomes" id="UP000325902">
    <property type="component" value="Unassembled WGS sequence"/>
</dbReference>
<evidence type="ECO:0000313" key="3">
    <source>
        <dbReference type="Proteomes" id="UP000325902"/>
    </source>
</evidence>
<reference evidence="2 3" key="1">
    <citation type="journal article" date="2019" name="Sci. Rep.">
        <title>A multi-omics analysis of the grapevine pathogen Lasiodiplodia theobromae reveals that temperature affects the expression of virulence- and pathogenicity-related genes.</title>
        <authorList>
            <person name="Felix C."/>
            <person name="Meneses R."/>
            <person name="Goncalves M.F.M."/>
            <person name="Tilleman L."/>
            <person name="Duarte A.S."/>
            <person name="Jorrin-Novo J.V."/>
            <person name="Van de Peer Y."/>
            <person name="Deforce D."/>
            <person name="Van Nieuwerburgh F."/>
            <person name="Esteves A.C."/>
            <person name="Alves A."/>
        </authorList>
    </citation>
    <scope>NUCLEOTIDE SEQUENCE [LARGE SCALE GENOMIC DNA]</scope>
    <source>
        <strain evidence="2 3">LA-SOL3</strain>
    </source>
</reference>
<evidence type="ECO:0008006" key="4">
    <source>
        <dbReference type="Google" id="ProtNLM"/>
    </source>
</evidence>
<name>A0A5N5D320_9PEZI</name>
<proteinExistence type="predicted"/>
<dbReference type="PANTHER" id="PTHR42060:SF1">
    <property type="entry name" value="NHL REPEAT-CONTAINING PROTEIN"/>
    <property type="match status" value="1"/>
</dbReference>
<dbReference type="EMBL" id="VCHE01000092">
    <property type="protein sequence ID" value="KAB2571792.1"/>
    <property type="molecule type" value="Genomic_DNA"/>
</dbReference>
<protein>
    <recommendedName>
        <fullName evidence="4">Six-bladed beta-propeller-like protein</fullName>
    </recommendedName>
</protein>
<accession>A0A5N5D320</accession>
<evidence type="ECO:0000313" key="2">
    <source>
        <dbReference type="EMBL" id="KAB2571792.1"/>
    </source>
</evidence>
<sequence>MRLPTTTTSAAILALMASPSSSAAMPEKQQQQQRTYPARTIYQFANNATWIENIAVRPNGNLMLTLLDPAAELHEIVFNNNDNSAEARLLHRFAAYQSLLGIAETSPDAFALVAGNYTTSPPSWALWGVDFTDADASANASASVKVNELVPAVPGGKVLNGLTTVRQSTSSPSGNGDDGAAILLMSDSTAGTVLRVTLSSPPGIAVVLPADNRTTSPPPDDPSHATGVNGVRYRDGYLYFANTYRELFCRVRVNAEGEVTGQVEVLAEGGFKGDDFALRWEGEDGLVAYVMDGVDGEVVRVVVRGSGEKEVVALLDEGGEAVGVKPTAAAWGRRAGVDEDVLYVVTRDGKVLAVDLGS</sequence>
<dbReference type="PANTHER" id="PTHR42060">
    <property type="entry name" value="NHL REPEAT-CONTAINING PROTEIN-RELATED"/>
    <property type="match status" value="1"/>
</dbReference>
<dbReference type="SUPFAM" id="SSF63829">
    <property type="entry name" value="Calcium-dependent phosphotriesterase"/>
    <property type="match status" value="1"/>
</dbReference>
<comment type="caution">
    <text evidence="2">The sequence shown here is derived from an EMBL/GenBank/DDBJ whole genome shotgun (WGS) entry which is preliminary data.</text>
</comment>
<feature type="signal peptide" evidence="1">
    <location>
        <begin position="1"/>
        <end position="23"/>
    </location>
</feature>
<dbReference type="InterPro" id="IPR011042">
    <property type="entry name" value="6-blade_b-propeller_TolB-like"/>
</dbReference>
<dbReference type="OrthoDB" id="9977941at2759"/>
<dbReference type="InterPro" id="IPR052998">
    <property type="entry name" value="Hetero-Diels-Alderase-like"/>
</dbReference>
<keyword evidence="1" id="KW-0732">Signal</keyword>
<dbReference type="Gene3D" id="2.120.10.30">
    <property type="entry name" value="TolB, C-terminal domain"/>
    <property type="match status" value="1"/>
</dbReference>
<keyword evidence="3" id="KW-1185">Reference proteome</keyword>